<dbReference type="Pfam" id="PF10551">
    <property type="entry name" value="MULE"/>
    <property type="match status" value="1"/>
</dbReference>
<accession>A0A8J2WFU0</accession>
<name>A0A8J2WFU0_9CRUS</name>
<feature type="domain" description="MULE transposase" evidence="1">
    <location>
        <begin position="183"/>
        <end position="251"/>
    </location>
</feature>
<evidence type="ECO:0000259" key="1">
    <source>
        <dbReference type="Pfam" id="PF10551"/>
    </source>
</evidence>
<protein>
    <recommendedName>
        <fullName evidence="1">MULE transposase domain-containing protein</fullName>
    </recommendedName>
</protein>
<reference evidence="2" key="1">
    <citation type="submission" date="2021-11" db="EMBL/GenBank/DDBJ databases">
        <authorList>
            <person name="Schell T."/>
        </authorList>
    </citation>
    <scope>NUCLEOTIDE SEQUENCE</scope>
    <source>
        <strain evidence="2">M5</strain>
    </source>
</reference>
<dbReference type="Proteomes" id="UP000789390">
    <property type="component" value="Unassembled WGS sequence"/>
</dbReference>
<evidence type="ECO:0000313" key="2">
    <source>
        <dbReference type="EMBL" id="CAH0099968.1"/>
    </source>
</evidence>
<keyword evidence="3" id="KW-1185">Reference proteome</keyword>
<dbReference type="AlphaFoldDB" id="A0A8J2WFU0"/>
<proteinExistence type="predicted"/>
<dbReference type="InterPro" id="IPR018289">
    <property type="entry name" value="MULE_transposase_dom"/>
</dbReference>
<evidence type="ECO:0000313" key="3">
    <source>
        <dbReference type="Proteomes" id="UP000789390"/>
    </source>
</evidence>
<dbReference type="OrthoDB" id="5791190at2759"/>
<organism evidence="2 3">
    <name type="scientific">Daphnia galeata</name>
    <dbReference type="NCBI Taxonomy" id="27404"/>
    <lineage>
        <taxon>Eukaryota</taxon>
        <taxon>Metazoa</taxon>
        <taxon>Ecdysozoa</taxon>
        <taxon>Arthropoda</taxon>
        <taxon>Crustacea</taxon>
        <taxon>Branchiopoda</taxon>
        <taxon>Diplostraca</taxon>
        <taxon>Cladocera</taxon>
        <taxon>Anomopoda</taxon>
        <taxon>Daphniidae</taxon>
        <taxon>Daphnia</taxon>
    </lineage>
</organism>
<dbReference type="EMBL" id="CAKKLH010000028">
    <property type="protein sequence ID" value="CAH0099968.1"/>
    <property type="molecule type" value="Genomic_DNA"/>
</dbReference>
<comment type="caution">
    <text evidence="2">The sequence shown here is derived from an EMBL/GenBank/DDBJ whole genome shotgun (WGS) entry which is preliminary data.</text>
</comment>
<gene>
    <name evidence="2" type="ORF">DGAL_LOCUS2139</name>
</gene>
<sequence length="456" mass="52681">MKLRFSRLTFKLRINSGEGPESFTTEFNKKTQNPYIRTLKSVLDSAKEREDEQPTEVYLDLIKKVGENMKKQAVHAPRDLKQIENAQRNNREFKKMSHDAQFNAYEVGQETYFMRKFQLFPEVNIACMHFEMAKEFKLLFNRIDTPSILAEYDTTFDMGNFCVSWWSFGHTEFKDLPDNPMPTMGLACLIHSKKTQSSHEYFFNMIKEEIPELQSAKNILMCTDEEKAIVNAFKKVFPDIPHARCHIHAWRNIKKKLRSIGSPRRQKKLNTEGSFMNCCIQKRTQSTMQFNTTAQIHPDMKNMGVWALTKYGVNHLLQTNRQEINALLKRRFTKHRGYGEEEVIEGSSEIVGNDSKVLAKKYIPSPTVLSRAKCIILENRLSLSPLQKCFTVSSHGEKKYVVTLFAGESGEPQQTCSCASTVTWAHIMAAMLSIGYVPRKSNKQPNGTRMRKNEEN</sequence>